<keyword evidence="5 10" id="KW-0997">Cell inner membrane</keyword>
<proteinExistence type="inferred from homology"/>
<dbReference type="GO" id="GO:0009306">
    <property type="term" value="P:protein secretion"/>
    <property type="evidence" value="ECO:0007669"/>
    <property type="project" value="InterPro"/>
</dbReference>
<evidence type="ECO:0000256" key="6">
    <source>
        <dbReference type="ARBA" id="ARBA00022692"/>
    </source>
</evidence>
<evidence type="ECO:0000256" key="7">
    <source>
        <dbReference type="ARBA" id="ARBA00022927"/>
    </source>
</evidence>
<dbReference type="Pfam" id="PF03934">
    <property type="entry name" value="T2SSK"/>
    <property type="match status" value="1"/>
</dbReference>
<dbReference type="OrthoDB" id="5293133at2"/>
<feature type="domain" description="T2SS protein K second SAM-like" evidence="11">
    <location>
        <begin position="224"/>
        <end position="282"/>
    </location>
</feature>
<evidence type="ECO:0000259" key="11">
    <source>
        <dbReference type="Pfam" id="PF03934"/>
    </source>
</evidence>
<evidence type="ECO:0000256" key="10">
    <source>
        <dbReference type="PIRNR" id="PIRNR002786"/>
    </source>
</evidence>
<evidence type="ECO:0000256" key="5">
    <source>
        <dbReference type="ARBA" id="ARBA00022519"/>
    </source>
</evidence>
<dbReference type="GO" id="GO:0005886">
    <property type="term" value="C:plasma membrane"/>
    <property type="evidence" value="ECO:0007669"/>
    <property type="project" value="UniProtKB-SubCell"/>
</dbReference>
<dbReference type="SUPFAM" id="SSF158544">
    <property type="entry name" value="GspK insert domain-like"/>
    <property type="match status" value="1"/>
</dbReference>
<evidence type="ECO:0000259" key="12">
    <source>
        <dbReference type="Pfam" id="PF21687"/>
    </source>
</evidence>
<evidence type="ECO:0000256" key="9">
    <source>
        <dbReference type="ARBA" id="ARBA00023136"/>
    </source>
</evidence>
<dbReference type="InterPro" id="IPR049179">
    <property type="entry name" value="T2SSK_SAM-like_2nd"/>
</dbReference>
<organism evidence="13 14">
    <name type="scientific">Zoogloea oleivorans</name>
    <dbReference type="NCBI Taxonomy" id="1552750"/>
    <lineage>
        <taxon>Bacteria</taxon>
        <taxon>Pseudomonadati</taxon>
        <taxon>Pseudomonadota</taxon>
        <taxon>Betaproteobacteria</taxon>
        <taxon>Rhodocyclales</taxon>
        <taxon>Zoogloeaceae</taxon>
        <taxon>Zoogloea</taxon>
    </lineage>
</organism>
<dbReference type="NCBIfam" id="NF037980">
    <property type="entry name" value="T2SS_GspK"/>
    <property type="match status" value="1"/>
</dbReference>
<comment type="subcellular location">
    <subcellularLocation>
        <location evidence="1 10">Cell inner membrane</location>
    </subcellularLocation>
</comment>
<keyword evidence="9 10" id="KW-0472">Membrane</keyword>
<keyword evidence="7" id="KW-0653">Protein transport</keyword>
<dbReference type="AlphaFoldDB" id="A0A6C2CSG4"/>
<evidence type="ECO:0000313" key="13">
    <source>
        <dbReference type="EMBL" id="TYC56573.1"/>
    </source>
</evidence>
<accession>A0A6C2CSG4</accession>
<dbReference type="Pfam" id="PF21687">
    <property type="entry name" value="T2SSK_1st"/>
    <property type="match status" value="1"/>
</dbReference>
<gene>
    <name evidence="13" type="ORF">ETQ85_12020</name>
</gene>
<evidence type="ECO:0000256" key="1">
    <source>
        <dbReference type="ARBA" id="ARBA00004533"/>
    </source>
</evidence>
<dbReference type="PIRSF" id="PIRSF002786">
    <property type="entry name" value="XcpX"/>
    <property type="match status" value="1"/>
</dbReference>
<protein>
    <recommendedName>
        <fullName evidence="10">Type II secretion system protein K</fullName>
    </recommendedName>
</protein>
<evidence type="ECO:0000313" key="14">
    <source>
        <dbReference type="Proteomes" id="UP000389128"/>
    </source>
</evidence>
<dbReference type="InterPro" id="IPR049031">
    <property type="entry name" value="T2SSK_SAM-like_1st"/>
</dbReference>
<dbReference type="Proteomes" id="UP000389128">
    <property type="component" value="Unassembled WGS sequence"/>
</dbReference>
<dbReference type="RefSeq" id="WP_148579311.1">
    <property type="nucleotide sequence ID" value="NZ_JAVEUW010000026.1"/>
</dbReference>
<name>A0A6C2CSG4_9RHOO</name>
<evidence type="ECO:0000256" key="2">
    <source>
        <dbReference type="ARBA" id="ARBA00007246"/>
    </source>
</evidence>
<dbReference type="EMBL" id="SDKK01000010">
    <property type="protein sequence ID" value="TYC56573.1"/>
    <property type="molecule type" value="Genomic_DNA"/>
</dbReference>
<dbReference type="InterPro" id="IPR005628">
    <property type="entry name" value="GspK"/>
</dbReference>
<keyword evidence="4 10" id="KW-1003">Cell membrane</keyword>
<feature type="domain" description="T2SS protein K first SAM-like" evidence="12">
    <location>
        <begin position="111"/>
        <end position="216"/>
    </location>
</feature>
<dbReference type="InterPro" id="IPR045584">
    <property type="entry name" value="Pilin-like"/>
</dbReference>
<dbReference type="PANTHER" id="PTHR38831:SF1">
    <property type="entry name" value="TYPE II SECRETION SYSTEM PROTEIN K-RELATED"/>
    <property type="match status" value="1"/>
</dbReference>
<keyword evidence="6" id="KW-0812">Transmembrane</keyword>
<keyword evidence="14" id="KW-1185">Reference proteome</keyword>
<dbReference type="Gene3D" id="3.30.1300.30">
    <property type="entry name" value="GSPII I/J protein-like"/>
    <property type="match status" value="1"/>
</dbReference>
<reference evidence="13 14" key="1">
    <citation type="submission" date="2019-01" db="EMBL/GenBank/DDBJ databases">
        <title>Zoogloea oleivorans genome sequencing and assembly.</title>
        <authorList>
            <person name="Tancsics A."/>
            <person name="Farkas M."/>
            <person name="Kriszt B."/>
            <person name="Maroti G."/>
            <person name="Horvath B."/>
        </authorList>
    </citation>
    <scope>NUCLEOTIDE SEQUENCE [LARGE SCALE GENOMIC DNA]</scope>
    <source>
        <strain evidence="13 14">Buc</strain>
    </source>
</reference>
<evidence type="ECO:0000256" key="8">
    <source>
        <dbReference type="ARBA" id="ARBA00022989"/>
    </source>
</evidence>
<evidence type="ECO:0000256" key="4">
    <source>
        <dbReference type="ARBA" id="ARBA00022475"/>
    </source>
</evidence>
<keyword evidence="8" id="KW-1133">Transmembrane helix</keyword>
<dbReference type="SUPFAM" id="SSF54523">
    <property type="entry name" value="Pili subunits"/>
    <property type="match status" value="1"/>
</dbReference>
<comment type="similarity">
    <text evidence="2 10">Belongs to the GSP K family.</text>
</comment>
<dbReference type="InterPro" id="IPR038072">
    <property type="entry name" value="GspK_central_sf"/>
</dbReference>
<comment type="caution">
    <text evidence="13">The sequence shown here is derived from an EMBL/GenBank/DDBJ whole genome shotgun (WGS) entry which is preliminary data.</text>
</comment>
<keyword evidence="3 10" id="KW-0813">Transport</keyword>
<dbReference type="PANTHER" id="PTHR38831">
    <property type="entry name" value="TYPE II SECRETION SYSTEM PROTEIN K"/>
    <property type="match status" value="1"/>
</dbReference>
<evidence type="ECO:0000256" key="3">
    <source>
        <dbReference type="ARBA" id="ARBA00022448"/>
    </source>
</evidence>
<sequence length="321" mass="34292">MQPRRPSHAPPSRRQKGAAVILALLTVTLVAGLAAAAVGDLGVAMDQIIGRHDQAQARQLARGAVDWARNVLAEDARTTQVDHLGEAWAVKVPPTPVEEGEVSGELQDLSGRINLNNLVQADGPNLLELEQFRRLLSLVGIGEAEALNLSAALLDWLDTNDTPRLPGGAESSWYGAQTPARRPANGPLVAVSELTQVRGFSPDLVARLSPFVSTLPVGTASTRVNVNTAPAEVLAAAVAGLTLDAARVLIVQRNRAWFKDVADFSARLPASDVAPDTTTLATTSTYFLATGRARFGVSMVRMEVLLDRSQNWPTIVWQKLL</sequence>
<dbReference type="Gene3D" id="1.10.40.60">
    <property type="entry name" value="EpsJ-like"/>
    <property type="match status" value="2"/>
</dbReference>